<proteinExistence type="predicted"/>
<evidence type="ECO:0000313" key="2">
    <source>
        <dbReference type="EMBL" id="KAF9891169.1"/>
    </source>
</evidence>
<reference evidence="2" key="2">
    <citation type="submission" date="2020-02" db="EMBL/GenBank/DDBJ databases">
        <authorList>
            <person name="Gilchrist C.L.M."/>
            <person name="Chooi Y.-H."/>
        </authorList>
    </citation>
    <scope>NUCLEOTIDE SEQUENCE</scope>
    <source>
        <strain evidence="2">MST-FP2251</strain>
    </source>
</reference>
<feature type="compositionally biased region" description="Low complexity" evidence="1">
    <location>
        <begin position="36"/>
        <end position="52"/>
    </location>
</feature>
<feature type="compositionally biased region" description="Low complexity" evidence="1">
    <location>
        <begin position="500"/>
        <end position="510"/>
    </location>
</feature>
<protein>
    <submittedName>
        <fullName evidence="2">Uncharacterized protein</fullName>
    </submittedName>
</protein>
<feature type="region of interest" description="Disordered" evidence="1">
    <location>
        <begin position="815"/>
        <end position="855"/>
    </location>
</feature>
<feature type="compositionally biased region" description="Polar residues" evidence="1">
    <location>
        <begin position="657"/>
        <end position="667"/>
    </location>
</feature>
<keyword evidence="3" id="KW-1185">Reference proteome</keyword>
<feature type="compositionally biased region" description="Low complexity" evidence="1">
    <location>
        <begin position="15"/>
        <end position="27"/>
    </location>
</feature>
<feature type="region of interest" description="Disordered" evidence="1">
    <location>
        <begin position="226"/>
        <end position="264"/>
    </location>
</feature>
<gene>
    <name evidence="2" type="ORF">FE257_004733</name>
</gene>
<name>A0AAD4CR35_ASPNN</name>
<evidence type="ECO:0000313" key="3">
    <source>
        <dbReference type="Proteomes" id="UP001194746"/>
    </source>
</evidence>
<feature type="compositionally biased region" description="Acidic residues" evidence="1">
    <location>
        <begin position="1083"/>
        <end position="1093"/>
    </location>
</feature>
<reference evidence="2" key="1">
    <citation type="journal article" date="2019" name="Beilstein J. Org. Chem.">
        <title>Nanangenines: drimane sesquiterpenoids as the dominant metabolite cohort of a novel Australian fungus, Aspergillus nanangensis.</title>
        <authorList>
            <person name="Lacey H.J."/>
            <person name="Gilchrist C.L.M."/>
            <person name="Crombie A."/>
            <person name="Kalaitzis J.A."/>
            <person name="Vuong D."/>
            <person name="Rutledge P.J."/>
            <person name="Turner P."/>
            <person name="Pitt J.I."/>
            <person name="Lacey E."/>
            <person name="Chooi Y.H."/>
            <person name="Piggott A.M."/>
        </authorList>
    </citation>
    <scope>NUCLEOTIDE SEQUENCE</scope>
    <source>
        <strain evidence="2">MST-FP2251</strain>
    </source>
</reference>
<dbReference type="EMBL" id="VCAU01000020">
    <property type="protein sequence ID" value="KAF9891169.1"/>
    <property type="molecule type" value="Genomic_DNA"/>
</dbReference>
<accession>A0AAD4CR35</accession>
<feature type="compositionally biased region" description="Polar residues" evidence="1">
    <location>
        <begin position="191"/>
        <end position="210"/>
    </location>
</feature>
<feature type="region of interest" description="Disordered" evidence="1">
    <location>
        <begin position="1"/>
        <end position="213"/>
    </location>
</feature>
<feature type="compositionally biased region" description="Basic residues" evidence="1">
    <location>
        <begin position="1306"/>
        <end position="1321"/>
    </location>
</feature>
<feature type="region of interest" description="Disordered" evidence="1">
    <location>
        <begin position="868"/>
        <end position="1321"/>
    </location>
</feature>
<feature type="compositionally biased region" description="Basic and acidic residues" evidence="1">
    <location>
        <begin position="374"/>
        <end position="384"/>
    </location>
</feature>
<feature type="compositionally biased region" description="Pro residues" evidence="1">
    <location>
        <begin position="829"/>
        <end position="839"/>
    </location>
</feature>
<comment type="caution">
    <text evidence="2">The sequence shown here is derived from an EMBL/GenBank/DDBJ whole genome shotgun (WGS) entry which is preliminary data.</text>
</comment>
<sequence>MFRRRRSTSHHQPLSSSSAQSAQSAASRAFLNSQPSSSSLSSAAAAAALRSLTPTPTPVENVQTKRMVRRRASITSQSSGLATALRPSSRDGLRRARSSSSMGSRTFRDQSPRGPASRSGSVTTQPPPPLPSLPREYTAKNKLLPRRSISVSPAPGRPMLTEQRPASSGGRDINIPSGLDTRPELQRAESRNSINFSYPRNSRPNSPTWSTDHRDVSADASLVGQLASPDSPRRQNSISSQTANTSARRKNKTIEQTSLGRAGGTAVAAAQAAVVPRNEGTTLRSPSASPRAALRRDRVVQDAGYPPPVPHTVAARIPEPLDKKPVVEDLPTEGDVNPTALVGAGRVTPDNVRPAKTPVTPEQAHETLLSSRSSRSDGSCREPRPLAPAQPSSCASKSARFYTQVAMTPLSGDRLHRPPPRSVSPAKSAMKNSRKSSSLSPEGRTATVLHPGPLLSEISDATSVASDDGSKPAARRKPVKVSFDDEAEVVGVAASPPTSPEDISSESSPPGKMKARPSWFGVGKGKSPSVKVDGFDEVLKPRPALPSFGSIRGSKNGQPSDIVTQEFSDNESTTSSEPSPLSFSNDHAISGALHNAPLRGIRKITSPERAPSPAPAAAPAAATATDDPAPVESLTSGGAIAELGSNTATTDREPRSDISQGQPQTLDPQLEVPELALQPATPELEHGRSSLDWYTVPGGFPRSSIEYNPRPSKPKGKRESHAATTDDSATGAIDGVETDDESGESIYSDAEEAFEGHSFGSINAIVDDGRAGVPQGPREDESYISNVEQHPDIPELPETCKIARAVIPTREAAIPEVLGSPHQRLPFPASNPPPAPRPTPRSGSTTEIPRSTVVPTLARRSVSVDIYDGSPAADVTPGSVNGSVKSDPKDGVSFFRRSNKDPVKKRSLSWGPALLKGVRRGSVDDTPVNEGKPSLQRQLSNESDSSSSFKRSHRPRADPEHIIMRRTLRSGPPSAQAQPSKPRLGAVPSSRPLSSSGPKNGNLRSTLRTGEPRREKPTFFSTGKARRAKNTPKHFTSRFAESDDEAAPSGFRSRYADSSDEEGQVSNAMRPVRGIPRRKDMPDGDSTELEDSSDNDRRHRPAAGQAKSSAAKRPVNRNTTTSARNPALAAVAKSRGMTENEMDDFLHQPSGGRRPGLLQRLSLRKPRSPARRGVDKTLENQKIDEKDHGLHGNGGNQVTTTITANNDATASSSKLRKGAQKTSGDGENWPLNEPSAVSTTTNGNAPAEKSPPKTNGVGRNGSATVEPIPEEVETPPSSASPKLTGEGRHLSSSRTTGAMDVGFGSPRKKRFPRLRRAFGMN</sequence>
<feature type="region of interest" description="Disordered" evidence="1">
    <location>
        <begin position="276"/>
        <end position="754"/>
    </location>
</feature>
<dbReference type="Proteomes" id="UP001194746">
    <property type="component" value="Unassembled WGS sequence"/>
</dbReference>
<feature type="compositionally biased region" description="Polar residues" evidence="1">
    <location>
        <begin position="279"/>
        <end position="288"/>
    </location>
</feature>
<feature type="compositionally biased region" description="Polar residues" evidence="1">
    <location>
        <begin position="1235"/>
        <end position="1244"/>
    </location>
</feature>
<feature type="compositionally biased region" description="Low complexity" evidence="1">
    <location>
        <begin position="937"/>
        <end position="949"/>
    </location>
</feature>
<evidence type="ECO:0000256" key="1">
    <source>
        <dbReference type="SAM" id="MobiDB-lite"/>
    </source>
</evidence>
<feature type="compositionally biased region" description="Low complexity" evidence="1">
    <location>
        <begin position="617"/>
        <end position="630"/>
    </location>
</feature>
<feature type="compositionally biased region" description="Polar residues" evidence="1">
    <location>
        <begin position="991"/>
        <end position="1008"/>
    </location>
</feature>
<feature type="compositionally biased region" description="Acidic residues" evidence="1">
    <location>
        <begin position="736"/>
        <end position="753"/>
    </location>
</feature>
<feature type="compositionally biased region" description="Low complexity" evidence="1">
    <location>
        <begin position="570"/>
        <end position="586"/>
    </location>
</feature>
<feature type="compositionally biased region" description="Polar residues" evidence="1">
    <location>
        <begin position="234"/>
        <end position="246"/>
    </location>
</feature>
<feature type="compositionally biased region" description="Polar residues" evidence="1">
    <location>
        <begin position="553"/>
        <end position="567"/>
    </location>
</feature>
<feature type="compositionally biased region" description="Basic and acidic residues" evidence="1">
    <location>
        <begin position="1172"/>
        <end position="1190"/>
    </location>
</feature>
<organism evidence="2 3">
    <name type="scientific">Aspergillus nanangensis</name>
    <dbReference type="NCBI Taxonomy" id="2582783"/>
    <lineage>
        <taxon>Eukaryota</taxon>
        <taxon>Fungi</taxon>
        <taxon>Dikarya</taxon>
        <taxon>Ascomycota</taxon>
        <taxon>Pezizomycotina</taxon>
        <taxon>Eurotiomycetes</taxon>
        <taxon>Eurotiomycetidae</taxon>
        <taxon>Eurotiales</taxon>
        <taxon>Aspergillaceae</taxon>
        <taxon>Aspergillus</taxon>
        <taxon>Aspergillus subgen. Circumdati</taxon>
    </lineage>
</organism>
<feature type="compositionally biased region" description="Low complexity" evidence="1">
    <location>
        <begin position="1199"/>
        <end position="1213"/>
    </location>
</feature>
<feature type="compositionally biased region" description="Basic and acidic residues" evidence="1">
    <location>
        <begin position="181"/>
        <end position="190"/>
    </location>
</feature>
<feature type="compositionally biased region" description="Basic residues" evidence="1">
    <location>
        <begin position="1024"/>
        <end position="1036"/>
    </location>
</feature>